<protein>
    <submittedName>
        <fullName evidence="2">Uncharacterized protein</fullName>
    </submittedName>
</protein>
<dbReference type="PANTHER" id="PTHR47179:SF1">
    <property type="entry name" value="E3 UBIQUITIN-PROTEIN LIGASE SIS3"/>
    <property type="match status" value="1"/>
</dbReference>
<reference evidence="2 3" key="1">
    <citation type="submission" date="2020-02" db="EMBL/GenBank/DDBJ databases">
        <authorList>
            <person name="Ma Q."/>
            <person name="Huang Y."/>
            <person name="Song X."/>
            <person name="Pei D."/>
        </authorList>
    </citation>
    <scope>NUCLEOTIDE SEQUENCE [LARGE SCALE GENOMIC DNA]</scope>
    <source>
        <strain evidence="2">Sxm20200214</strain>
        <tissue evidence="2">Leaf</tissue>
    </source>
</reference>
<dbReference type="AlphaFoldDB" id="A0A8X7VZ60"/>
<evidence type="ECO:0000313" key="2">
    <source>
        <dbReference type="EMBL" id="KAG2320586.1"/>
    </source>
</evidence>
<keyword evidence="1" id="KW-1133">Transmembrane helix</keyword>
<keyword evidence="1" id="KW-0472">Membrane</keyword>
<comment type="caution">
    <text evidence="2">The sequence shown here is derived from an EMBL/GenBank/DDBJ whole genome shotgun (WGS) entry which is preliminary data.</text>
</comment>
<dbReference type="EMBL" id="JAAMPC010000003">
    <property type="protein sequence ID" value="KAG2320586.1"/>
    <property type="molecule type" value="Genomic_DNA"/>
</dbReference>
<evidence type="ECO:0000313" key="3">
    <source>
        <dbReference type="Proteomes" id="UP000886595"/>
    </source>
</evidence>
<gene>
    <name evidence="2" type="ORF">Bca52824_013799</name>
</gene>
<sequence length="262" mass="28989">MAMLALPFPRVCGESVDSNLSEGGVWLFDPEVFPRCSRKKWLIGGLAVGILFKYLSWSSESAVACSFEDLTGDFGFNCLNLSVLLCVCVYWHPLYGLSFQGRFCVTAGLCTGDFGSQQRNIGFCGRVVVLSVLSLLLYPFLWGWTVIGTIWFTRAKSCLPEDGQKWGSEFRVQSLAVSDWAFEAAGQELRSMSQDAATYHPGLYLTPAQARAVEALIQELPKFRLKAVPDDCGECLICLEEFQIGHEILVSTFEGLTVSQCK</sequence>
<proteinExistence type="predicted"/>
<dbReference type="PANTHER" id="PTHR47179">
    <property type="entry name" value="E3 UBIQUITIN-PROTEIN LIGASE SIS3"/>
    <property type="match status" value="1"/>
</dbReference>
<dbReference type="OrthoDB" id="8062037at2759"/>
<dbReference type="GO" id="GO:0004842">
    <property type="term" value="F:ubiquitin-protein transferase activity"/>
    <property type="evidence" value="ECO:0007669"/>
    <property type="project" value="InterPro"/>
</dbReference>
<dbReference type="GO" id="GO:0010182">
    <property type="term" value="P:sugar mediated signaling pathway"/>
    <property type="evidence" value="ECO:0007669"/>
    <property type="project" value="InterPro"/>
</dbReference>
<feature type="transmembrane region" description="Helical" evidence="1">
    <location>
        <begin position="41"/>
        <end position="59"/>
    </location>
</feature>
<name>A0A8X7VZ60_BRACI</name>
<feature type="transmembrane region" description="Helical" evidence="1">
    <location>
        <begin position="127"/>
        <end position="152"/>
    </location>
</feature>
<evidence type="ECO:0000256" key="1">
    <source>
        <dbReference type="SAM" id="Phobius"/>
    </source>
</evidence>
<dbReference type="InterPro" id="IPR044793">
    <property type="entry name" value="SIS3"/>
</dbReference>
<keyword evidence="1" id="KW-0812">Transmembrane</keyword>
<dbReference type="Proteomes" id="UP000886595">
    <property type="component" value="Unassembled WGS sequence"/>
</dbReference>
<organism evidence="2 3">
    <name type="scientific">Brassica carinata</name>
    <name type="common">Ethiopian mustard</name>
    <name type="synonym">Abyssinian cabbage</name>
    <dbReference type="NCBI Taxonomy" id="52824"/>
    <lineage>
        <taxon>Eukaryota</taxon>
        <taxon>Viridiplantae</taxon>
        <taxon>Streptophyta</taxon>
        <taxon>Embryophyta</taxon>
        <taxon>Tracheophyta</taxon>
        <taxon>Spermatophyta</taxon>
        <taxon>Magnoliopsida</taxon>
        <taxon>eudicotyledons</taxon>
        <taxon>Gunneridae</taxon>
        <taxon>Pentapetalae</taxon>
        <taxon>rosids</taxon>
        <taxon>malvids</taxon>
        <taxon>Brassicales</taxon>
        <taxon>Brassicaceae</taxon>
        <taxon>Brassiceae</taxon>
        <taxon>Brassica</taxon>
    </lineage>
</organism>
<feature type="transmembrane region" description="Helical" evidence="1">
    <location>
        <begin position="74"/>
        <end position="92"/>
    </location>
</feature>
<accession>A0A8X7VZ60</accession>
<keyword evidence="3" id="KW-1185">Reference proteome</keyword>